<dbReference type="GO" id="GO:0016829">
    <property type="term" value="F:lyase activity"/>
    <property type="evidence" value="ECO:0007669"/>
    <property type="project" value="UniProtKB-KW"/>
</dbReference>
<dbReference type="Gene3D" id="3.20.10.10">
    <property type="entry name" value="D-amino Acid Aminotransferase, subunit A, domain 2"/>
    <property type="match status" value="1"/>
</dbReference>
<dbReference type="InterPro" id="IPR043132">
    <property type="entry name" value="BCAT-like_C"/>
</dbReference>
<name>A0A1I3KNU1_9GAMM</name>
<evidence type="ECO:0000313" key="3">
    <source>
        <dbReference type="Proteomes" id="UP000183018"/>
    </source>
</evidence>
<gene>
    <name evidence="2" type="ORF">SAMN05216602_2622</name>
</gene>
<dbReference type="NCBIfam" id="NF006734">
    <property type="entry name" value="PRK09266.1"/>
    <property type="match status" value="1"/>
</dbReference>
<keyword evidence="2" id="KW-0456">Lyase</keyword>
<dbReference type="InterPro" id="IPR036038">
    <property type="entry name" value="Aminotransferase-like"/>
</dbReference>
<reference evidence="3" key="1">
    <citation type="submission" date="2016-10" db="EMBL/GenBank/DDBJ databases">
        <authorList>
            <person name="Varghese N."/>
            <person name="Submissions S."/>
        </authorList>
    </citation>
    <scope>NUCLEOTIDE SEQUENCE [LARGE SCALE GENOMIC DNA]</scope>
    <source>
        <strain evidence="3">LMG 22563</strain>
    </source>
</reference>
<comment type="similarity">
    <text evidence="1">Belongs to the class-IV pyridoxal-phosphate-dependent aminotransferase family.</text>
</comment>
<dbReference type="InterPro" id="IPR001544">
    <property type="entry name" value="Aminotrans_IV"/>
</dbReference>
<dbReference type="AlphaFoldDB" id="A0A1I3KNU1"/>
<dbReference type="PANTHER" id="PTHR42743:SF13">
    <property type="entry name" value="P-LOOP CONTAINING NUCLEOSIDE TRIPHOSPHATE HYDROLASE PROTEIN"/>
    <property type="match status" value="1"/>
</dbReference>
<protein>
    <submittedName>
        <fullName evidence="2">Branched-chain amino acid aminotransferase/4-amino-4-deoxychorismate lyase</fullName>
    </submittedName>
</protein>
<dbReference type="PANTHER" id="PTHR42743">
    <property type="entry name" value="AMINO-ACID AMINOTRANSFERASE"/>
    <property type="match status" value="1"/>
</dbReference>
<evidence type="ECO:0000313" key="2">
    <source>
        <dbReference type="EMBL" id="SFI74172.1"/>
    </source>
</evidence>
<dbReference type="OrthoDB" id="8912228at2"/>
<dbReference type="Proteomes" id="UP000183018">
    <property type="component" value="Unassembled WGS sequence"/>
</dbReference>
<dbReference type="GO" id="GO:0008483">
    <property type="term" value="F:transaminase activity"/>
    <property type="evidence" value="ECO:0007669"/>
    <property type="project" value="UniProtKB-KW"/>
</dbReference>
<dbReference type="InterPro" id="IPR043131">
    <property type="entry name" value="BCAT-like_N"/>
</dbReference>
<dbReference type="STRING" id="289370.SAMN05216602_2622"/>
<dbReference type="SUPFAM" id="SSF56752">
    <property type="entry name" value="D-aminoacid aminotransferase-like PLP-dependent enzymes"/>
    <property type="match status" value="1"/>
</dbReference>
<dbReference type="InterPro" id="IPR050571">
    <property type="entry name" value="Class-IV_PLP-Dep_Aminotrnsfr"/>
</dbReference>
<dbReference type="Gene3D" id="3.30.470.10">
    <property type="match status" value="1"/>
</dbReference>
<dbReference type="Pfam" id="PF01063">
    <property type="entry name" value="Aminotran_4"/>
    <property type="match status" value="1"/>
</dbReference>
<accession>A0A1I3KNU1</accession>
<proteinExistence type="inferred from homology"/>
<dbReference type="EMBL" id="FORC01000002">
    <property type="protein sequence ID" value="SFI74172.1"/>
    <property type="molecule type" value="Genomic_DNA"/>
</dbReference>
<dbReference type="GO" id="GO:0046394">
    <property type="term" value="P:carboxylic acid biosynthetic process"/>
    <property type="evidence" value="ECO:0007669"/>
    <property type="project" value="UniProtKB-ARBA"/>
</dbReference>
<keyword evidence="2" id="KW-0032">Aminotransferase</keyword>
<evidence type="ECO:0000256" key="1">
    <source>
        <dbReference type="ARBA" id="ARBA00009320"/>
    </source>
</evidence>
<organism evidence="2 3">
    <name type="scientific">Phytopseudomonas argentinensis</name>
    <dbReference type="NCBI Taxonomy" id="289370"/>
    <lineage>
        <taxon>Bacteria</taxon>
        <taxon>Pseudomonadati</taxon>
        <taxon>Pseudomonadota</taxon>
        <taxon>Gammaproteobacteria</taxon>
        <taxon>Pseudomonadales</taxon>
        <taxon>Pseudomonadaceae</taxon>
        <taxon>Phytopseudomonas</taxon>
    </lineage>
</organism>
<keyword evidence="3" id="KW-1185">Reference proteome</keyword>
<keyword evidence="2" id="KW-0808">Transferase</keyword>
<sequence length="268" mass="29398">MAIQPIHYPSYIDGQPVSASALNPLAFAGFAHFTAMQVRNSSIKGLDLHLNRLRHASLQLFERAPDEALLRAYIRTAIEEGASDQSLTVTVFSPHGEFTADSMDAEPAVFVRTAAPSDGPQGPLRLSVIEHERPLAAIKHVGEIGKTYYLHQAIREGFDDAAFVNKRGHLSEGTIWNLAFWDGETVIWPEAEMLKGTMMGMVQRQLTRLGVPQRAEPVTLERVKALSGAAVLNSWTPGIAVTAIGCHVLDEARPFIELLHKAYRAEPA</sequence>
<dbReference type="RefSeq" id="WP_074884304.1">
    <property type="nucleotide sequence ID" value="NZ_FORC01000002.1"/>
</dbReference>